<keyword evidence="3" id="KW-1185">Reference proteome</keyword>
<reference evidence="2 3" key="1">
    <citation type="submission" date="2015-06" db="EMBL/GenBank/DDBJ databases">
        <title>Prevotella sp. 109, sp. nov., a novel member of the family Prevotellaceae isolated from human faeces.</title>
        <authorList>
            <person name="Shkoporov A.N."/>
            <person name="Chaplin A.V."/>
            <person name="Kafarskaia L.I."/>
            <person name="Efimov B.A."/>
        </authorList>
    </citation>
    <scope>NUCLEOTIDE SEQUENCE [LARGE SCALE GENOMIC DNA]</scope>
    <source>
        <strain evidence="2 3">109</strain>
    </source>
</reference>
<protein>
    <recommendedName>
        <fullName evidence="4">DNA pilot protein</fullName>
    </recommendedName>
</protein>
<comment type="caution">
    <text evidence="2">The sequence shown here is derived from an EMBL/GenBank/DDBJ whole genome shotgun (WGS) entry which is preliminary data.</text>
</comment>
<sequence length="394" mass="43484">MSLLGGLLGVGTSILGNVLGNKSQSDTNKTNLQIAQMNNEYNERMFNKQLDYNQDMFNQQIEYDWKKMQEQNTHNALMAEGAFNRQAKYNSAVEQRKRLEAAGLNPYLMMSGGNSGTASAVSGSSGTGGSPSAMGVNAPTASPAVMQAYRPDFSGATGVIQTLLDIQAQKGVREAQASSLGEQASGFKIENKYKAEKLLWEIYNSKADYNLKNSQEALNNMSFARMQAMFSSDVSKAQREADNAQFTGELIRAQTAWQQLQGLLGAKELKYYDQKVLQELAIMSAQQYSLVAAGKASEAQARQAIENALNLVEQREGIKVDNYVKQNTANALIKTARNNCNTSYWNSVGARNNSGPRDAWQRVNSELLNGNERYRFFKHAQNFLGIIGSWLPKL</sequence>
<feature type="compositionally biased region" description="Low complexity" evidence="1">
    <location>
        <begin position="116"/>
        <end position="134"/>
    </location>
</feature>
<organism evidence="2 3">
    <name type="scientific">Xylanibacter rarus</name>
    <dbReference type="NCBI Taxonomy" id="1676614"/>
    <lineage>
        <taxon>Bacteria</taxon>
        <taxon>Pseudomonadati</taxon>
        <taxon>Bacteroidota</taxon>
        <taxon>Bacteroidia</taxon>
        <taxon>Bacteroidales</taxon>
        <taxon>Prevotellaceae</taxon>
        <taxon>Xylanibacter</taxon>
    </lineage>
</organism>
<proteinExistence type="predicted"/>
<dbReference type="AlphaFoldDB" id="A0A8E1QVJ6"/>
<dbReference type="EMBL" id="LFQU01000051">
    <property type="protein sequence ID" value="KOO65821.1"/>
    <property type="molecule type" value="Genomic_DNA"/>
</dbReference>
<gene>
    <name evidence="2" type="ORF">ACU52_14145</name>
</gene>
<dbReference type="Proteomes" id="UP000036951">
    <property type="component" value="Unassembled WGS sequence"/>
</dbReference>
<accession>A0A8E1QVJ6</accession>
<evidence type="ECO:0008006" key="4">
    <source>
        <dbReference type="Google" id="ProtNLM"/>
    </source>
</evidence>
<evidence type="ECO:0000256" key="1">
    <source>
        <dbReference type="SAM" id="MobiDB-lite"/>
    </source>
</evidence>
<evidence type="ECO:0000313" key="2">
    <source>
        <dbReference type="EMBL" id="KOO65821.1"/>
    </source>
</evidence>
<feature type="region of interest" description="Disordered" evidence="1">
    <location>
        <begin position="115"/>
        <end position="134"/>
    </location>
</feature>
<name>A0A8E1QVJ6_9BACT</name>
<evidence type="ECO:0000313" key="3">
    <source>
        <dbReference type="Proteomes" id="UP000036951"/>
    </source>
</evidence>